<dbReference type="AlphaFoldDB" id="A0A963Z7H4"/>
<sequence length="245" mass="26975">MFLDAAAVIAGVTIAKAQAAAFESDSQCTKRDAVMKIRAVISLPDSQMVSEARDLAQNSSELYLFNHVMRSWIFGALLAEKDGSKPDPELLAVSALLHDLGLTDTYMTNDNRFEVDGANAARSFLQTYGLSPIDVQLVWDAISLHSTRSIALHKGPVVSFCHSGVQVDVSGNRYDAIEPSLMEQILQAYPRLSFKENLTNCLCGIVRRKPTTTFDNFMHDFGERFVSGYQAVSSVDRLNDAPFES</sequence>
<evidence type="ECO:0000259" key="1">
    <source>
        <dbReference type="SMART" id="SM00471"/>
    </source>
</evidence>
<dbReference type="RefSeq" id="WP_227310672.1">
    <property type="nucleotide sequence ID" value="NZ_JAESVA010000018.1"/>
</dbReference>
<organism evidence="2 3">
    <name type="scientific">Acidisoma cellulosilyticum</name>
    <dbReference type="NCBI Taxonomy" id="2802395"/>
    <lineage>
        <taxon>Bacteria</taxon>
        <taxon>Pseudomonadati</taxon>
        <taxon>Pseudomonadota</taxon>
        <taxon>Alphaproteobacteria</taxon>
        <taxon>Acetobacterales</taxon>
        <taxon>Acidocellaceae</taxon>
        <taxon>Acidisoma</taxon>
    </lineage>
</organism>
<dbReference type="Gene3D" id="1.10.3210.10">
    <property type="entry name" value="Hypothetical protein af1432"/>
    <property type="match status" value="1"/>
</dbReference>
<dbReference type="InterPro" id="IPR006674">
    <property type="entry name" value="HD_domain"/>
</dbReference>
<dbReference type="EMBL" id="JAESVA010000018">
    <property type="protein sequence ID" value="MCB8883931.1"/>
    <property type="molecule type" value="Genomic_DNA"/>
</dbReference>
<proteinExistence type="predicted"/>
<dbReference type="InterPro" id="IPR003607">
    <property type="entry name" value="HD/PDEase_dom"/>
</dbReference>
<keyword evidence="3" id="KW-1185">Reference proteome</keyword>
<gene>
    <name evidence="2" type="ORF">ACELLULO517_27035</name>
</gene>
<evidence type="ECO:0000313" key="2">
    <source>
        <dbReference type="EMBL" id="MCB8883931.1"/>
    </source>
</evidence>
<protein>
    <submittedName>
        <fullName evidence="2">HD domain-containing protein</fullName>
    </submittedName>
</protein>
<name>A0A963Z7H4_9PROT</name>
<accession>A0A963Z7H4</accession>
<dbReference type="SUPFAM" id="SSF109604">
    <property type="entry name" value="HD-domain/PDEase-like"/>
    <property type="match status" value="1"/>
</dbReference>
<feature type="domain" description="HD/PDEase" evidence="1">
    <location>
        <begin position="60"/>
        <end position="156"/>
    </location>
</feature>
<dbReference type="Pfam" id="PF01966">
    <property type="entry name" value="HD"/>
    <property type="match status" value="1"/>
</dbReference>
<evidence type="ECO:0000313" key="3">
    <source>
        <dbReference type="Proteomes" id="UP000721844"/>
    </source>
</evidence>
<dbReference type="PANTHER" id="PTHR35569:SF1">
    <property type="entry name" value="CYANAMIDE HYDRATASE DDI2-RELATED"/>
    <property type="match status" value="1"/>
</dbReference>
<dbReference type="SMART" id="SM00471">
    <property type="entry name" value="HDc"/>
    <property type="match status" value="1"/>
</dbReference>
<dbReference type="CDD" id="cd00077">
    <property type="entry name" value="HDc"/>
    <property type="match status" value="1"/>
</dbReference>
<reference evidence="2 3" key="1">
    <citation type="journal article" date="2021" name="Microorganisms">
        <title>Acidisoma silvae sp. nov. and Acidisomacellulosilytica sp. nov., Two Acidophilic Bacteria Isolated from Decaying Wood, Hydrolyzing Cellulose and Producing Poly-3-hydroxybutyrate.</title>
        <authorList>
            <person name="Mieszkin S."/>
            <person name="Pouder E."/>
            <person name="Uroz S."/>
            <person name="Simon-Colin C."/>
            <person name="Alain K."/>
        </authorList>
    </citation>
    <scope>NUCLEOTIDE SEQUENCE [LARGE SCALE GENOMIC DNA]</scope>
    <source>
        <strain evidence="2 3">HW T5.17</strain>
    </source>
</reference>
<dbReference type="PANTHER" id="PTHR35569">
    <property type="entry name" value="CYANAMIDE HYDRATASE DDI2-RELATED"/>
    <property type="match status" value="1"/>
</dbReference>
<comment type="caution">
    <text evidence="2">The sequence shown here is derived from an EMBL/GenBank/DDBJ whole genome shotgun (WGS) entry which is preliminary data.</text>
</comment>
<dbReference type="Proteomes" id="UP000721844">
    <property type="component" value="Unassembled WGS sequence"/>
</dbReference>